<gene>
    <name evidence="1" type="ORF">KCU98_g16036</name>
</gene>
<dbReference type="InterPro" id="IPR046486">
    <property type="entry name" value="DUF6579"/>
</dbReference>
<reference evidence="1" key="2">
    <citation type="submission" date="2021-08" db="EMBL/GenBank/DDBJ databases">
        <authorList>
            <person name="Gostincar C."/>
            <person name="Sun X."/>
            <person name="Song Z."/>
            <person name="Gunde-Cimerman N."/>
        </authorList>
    </citation>
    <scope>NUCLEOTIDE SEQUENCE</scope>
    <source>
        <strain evidence="1">EXF-9298</strain>
    </source>
</reference>
<accession>A0A9P8FC45</accession>
<organism evidence="1 2">
    <name type="scientific">Aureobasidium melanogenum</name>
    <name type="common">Aureobasidium pullulans var. melanogenum</name>
    <dbReference type="NCBI Taxonomy" id="46634"/>
    <lineage>
        <taxon>Eukaryota</taxon>
        <taxon>Fungi</taxon>
        <taxon>Dikarya</taxon>
        <taxon>Ascomycota</taxon>
        <taxon>Pezizomycotina</taxon>
        <taxon>Dothideomycetes</taxon>
        <taxon>Dothideomycetidae</taxon>
        <taxon>Dothideales</taxon>
        <taxon>Saccotheciaceae</taxon>
        <taxon>Aureobasidium</taxon>
    </lineage>
</organism>
<sequence length="354" mass="37641">MVLPIVLGWLGYKAYGAVQQTQSKIADLTATLKPLVNPAKTTLTAVSFMSVSAGFASAVGGLCAVVNTYHGILAQNELIKLHTAIAADVKAISKSLESMANNLEAMINHFGQAQQYFSQHVLDYVSMRSREEASNNSKKPCYFFVYHHGTEWHPAFERLLEQKPVHNLCGLFSNLDVMAAYLVAFRNVVGEHATFHILCPSTNLVFIPDPIEFRADVGDIRIEGELNNQTGKPYIYLNMPGAPKDMFTHICNTADLPAPPKPSYWRRKAASTAGAWAVGLPSAIVATPGGMLVGLGLAVAAAPLIPVAAAGTALAGSAVACGAAAGAAAGTISGMWTGEKIEQAWDRSEKQKSG</sequence>
<evidence type="ECO:0000313" key="1">
    <source>
        <dbReference type="EMBL" id="KAG9967970.1"/>
    </source>
</evidence>
<reference evidence="1" key="1">
    <citation type="journal article" date="2021" name="J Fungi (Basel)">
        <title>Virulence traits and population genomics of the black yeast Aureobasidium melanogenum.</title>
        <authorList>
            <person name="Cernosa A."/>
            <person name="Sun X."/>
            <person name="Gostincar C."/>
            <person name="Fang C."/>
            <person name="Gunde-Cimerman N."/>
            <person name="Song Z."/>
        </authorList>
    </citation>
    <scope>NUCLEOTIDE SEQUENCE</scope>
    <source>
        <strain evidence="1">EXF-9298</strain>
    </source>
</reference>
<dbReference type="EMBL" id="JAHFXS010003549">
    <property type="protein sequence ID" value="KAG9967970.1"/>
    <property type="molecule type" value="Genomic_DNA"/>
</dbReference>
<protein>
    <submittedName>
        <fullName evidence="1">Uncharacterized protein</fullName>
    </submittedName>
</protein>
<comment type="caution">
    <text evidence="1">The sequence shown here is derived from an EMBL/GenBank/DDBJ whole genome shotgun (WGS) entry which is preliminary data.</text>
</comment>
<dbReference type="AlphaFoldDB" id="A0A9P8FC45"/>
<keyword evidence="2" id="KW-1185">Reference proteome</keyword>
<dbReference type="Pfam" id="PF20219">
    <property type="entry name" value="DUF6579"/>
    <property type="match status" value="1"/>
</dbReference>
<proteinExistence type="predicted"/>
<evidence type="ECO:0000313" key="2">
    <source>
        <dbReference type="Proteomes" id="UP000729357"/>
    </source>
</evidence>
<feature type="non-terminal residue" evidence="1">
    <location>
        <position position="354"/>
    </location>
</feature>
<name>A0A9P8FC45_AURME</name>
<dbReference type="Proteomes" id="UP000729357">
    <property type="component" value="Unassembled WGS sequence"/>
</dbReference>